<feature type="compositionally biased region" description="Polar residues" evidence="1">
    <location>
        <begin position="289"/>
        <end position="298"/>
    </location>
</feature>
<name>A0A2K5I712_COLAP</name>
<sequence length="958" mass="105577">MECPSCQHVSKEEAPRFCSQCGERLPPAAPIADSENNNSTMASATEGEMECGLELEEEGGPCLSPGSDSWQENPDESGSDASWTVQESKKKKRKKKKNPNNSASSGLDSLPLSPASPCHLTLLSNSEPEDTALPHSHAQQSGPTGQPSQPPGTATTPLEGDSPLQAQALGEAGVATGGEAQSSSQPQDRTEGEDKDASIPSGGRGLSQEGAGPPTSAGEGRSGTEDAAQELLLPESKGGSSEPGTEPQTTRQQAGTPASTAVDAAAEPANAVKGAGKEMKKKIQGMKQLPTTTPASKTHCQEAEAKTKEETATAGEKVGKTKQGEPEDPKKPEGKNESAAAAKKEKEQKTQKAGVQEVKARTLSPGRGVTVYFHAIISKHFSFNPDHHKVFIRGGEELGEPKWSRNVCELHCTRDLHHDGVLVEGSVVISKKYLNKYIPYKYVICNNKGPADFEFIYKRQQKEGEHVNRCLFIKSSLLGSGDWHQYDDIVCMRPPGKFQKIMNHITDFMKKDLVKGKQIAATVMLDSIFSILQTWDTINLNNFFTQFQQFYFVVRQPMIYEGQAQPWTALQYGEKEVKKDLWEYLQKHMAPFLERKSADLFPKDCPMRSKLKMGLIVLFVVEKFQFLLLEDDLTSVCHLLSSDASSPDELHSDLSHILGTSQSWQLYLVNLCQRCMDKSMYHWLGTLPVLHCCMELAPRHKDAWSQPEDTWAALEGISFSQFREQTQDTIPEEALSPSYLTVCLKLHEAVCSSTKTHEFYELPALSAEIVCRMIILLSLVDSAGQGDETGNNSVQTVFQGTLAATKRWLREVFTNNMLVYSGVSFAYPKEIEIWRRLVEIHFPMEHGWKESLLGDMEWRLKQEKPLSQITAYCSSHWDSEGLEDSVAKTFEKCIIEAVSSACQVNNLPREMDSGSQLCSAMTQLRARKHLLGLSSFANSEIGKWAPSSLAQGDGAEVH</sequence>
<feature type="compositionally biased region" description="Basic residues" evidence="1">
    <location>
        <begin position="89"/>
        <end position="98"/>
    </location>
</feature>
<dbReference type="GO" id="GO:0016887">
    <property type="term" value="F:ATP hydrolysis activity"/>
    <property type="evidence" value="ECO:0007669"/>
    <property type="project" value="InterPro"/>
</dbReference>
<dbReference type="AlphaFoldDB" id="A0A2K5I712"/>
<feature type="compositionally biased region" description="Acidic residues" evidence="1">
    <location>
        <begin position="47"/>
        <end position="59"/>
    </location>
</feature>
<feature type="region of interest" description="Disordered" evidence="1">
    <location>
        <begin position="1"/>
        <end position="358"/>
    </location>
</feature>
<keyword evidence="3" id="KW-1185">Reference proteome</keyword>
<dbReference type="GO" id="GO:0004842">
    <property type="term" value="F:ubiquitin-protein transferase activity"/>
    <property type="evidence" value="ECO:0007669"/>
    <property type="project" value="InterPro"/>
</dbReference>
<reference evidence="2" key="1">
    <citation type="submission" date="2025-08" db="UniProtKB">
        <authorList>
            <consortium name="Ensembl"/>
        </authorList>
    </citation>
    <scope>IDENTIFICATION</scope>
</reference>
<dbReference type="GO" id="GO:0005829">
    <property type="term" value="C:cytosol"/>
    <property type="evidence" value="ECO:0007669"/>
    <property type="project" value="TreeGrafter"/>
</dbReference>
<feature type="compositionally biased region" description="Polar residues" evidence="1">
    <location>
        <begin position="238"/>
        <end position="259"/>
    </location>
</feature>
<evidence type="ECO:0008006" key="4">
    <source>
        <dbReference type="Google" id="ProtNLM"/>
    </source>
</evidence>
<dbReference type="GO" id="GO:0002040">
    <property type="term" value="P:sprouting angiogenesis"/>
    <property type="evidence" value="ECO:0007669"/>
    <property type="project" value="TreeGrafter"/>
</dbReference>
<accession>A0A2K5I712</accession>
<dbReference type="PANTHER" id="PTHR22605:SF16">
    <property type="entry name" value="E3 UBIQUITIN-PROTEIN LIGASE RNF213"/>
    <property type="match status" value="1"/>
</dbReference>
<protein>
    <recommendedName>
        <fullName evidence="4">E3 ubiquitin-protein ligase RNF213-like</fullName>
    </recommendedName>
</protein>
<dbReference type="GO" id="GO:0006511">
    <property type="term" value="P:ubiquitin-dependent protein catabolic process"/>
    <property type="evidence" value="ECO:0007669"/>
    <property type="project" value="TreeGrafter"/>
</dbReference>
<organism evidence="2 3">
    <name type="scientific">Colobus angolensis palliatus</name>
    <name type="common">Peters' Angolan colobus</name>
    <dbReference type="NCBI Taxonomy" id="336983"/>
    <lineage>
        <taxon>Eukaryota</taxon>
        <taxon>Metazoa</taxon>
        <taxon>Chordata</taxon>
        <taxon>Craniata</taxon>
        <taxon>Vertebrata</taxon>
        <taxon>Euteleostomi</taxon>
        <taxon>Mammalia</taxon>
        <taxon>Eutheria</taxon>
        <taxon>Euarchontoglires</taxon>
        <taxon>Primates</taxon>
        <taxon>Haplorrhini</taxon>
        <taxon>Catarrhini</taxon>
        <taxon>Cercopithecidae</taxon>
        <taxon>Colobinae</taxon>
        <taxon>Colobus</taxon>
    </lineage>
</organism>
<feature type="compositionally biased region" description="Basic and acidic residues" evidence="1">
    <location>
        <begin position="299"/>
        <end position="350"/>
    </location>
</feature>
<feature type="compositionally biased region" description="Polar residues" evidence="1">
    <location>
        <begin position="34"/>
        <end position="43"/>
    </location>
</feature>
<dbReference type="GO" id="GO:2000051">
    <property type="term" value="P:negative regulation of non-canonical Wnt signaling pathway"/>
    <property type="evidence" value="ECO:0007669"/>
    <property type="project" value="TreeGrafter"/>
</dbReference>
<reference evidence="2" key="2">
    <citation type="submission" date="2025-09" db="UniProtKB">
        <authorList>
            <consortium name="Ensembl"/>
        </authorList>
    </citation>
    <scope>IDENTIFICATION</scope>
</reference>
<dbReference type="Proteomes" id="UP000233080">
    <property type="component" value="Unassembled WGS sequence"/>
</dbReference>
<dbReference type="GO" id="GO:0005730">
    <property type="term" value="C:nucleolus"/>
    <property type="evidence" value="ECO:0007669"/>
    <property type="project" value="TreeGrafter"/>
</dbReference>
<dbReference type="PANTHER" id="PTHR22605">
    <property type="entry name" value="RZ-TYPE DOMAIN-CONTAINING PROTEIN"/>
    <property type="match status" value="1"/>
</dbReference>
<feature type="compositionally biased region" description="Low complexity" evidence="1">
    <location>
        <begin position="138"/>
        <end position="157"/>
    </location>
</feature>
<feature type="compositionally biased region" description="Low complexity" evidence="1">
    <location>
        <begin position="261"/>
        <end position="271"/>
    </location>
</feature>
<evidence type="ECO:0000313" key="3">
    <source>
        <dbReference type="Proteomes" id="UP000233080"/>
    </source>
</evidence>
<dbReference type="GO" id="GO:0016020">
    <property type="term" value="C:membrane"/>
    <property type="evidence" value="ECO:0007669"/>
    <property type="project" value="TreeGrafter"/>
</dbReference>
<proteinExistence type="predicted"/>
<feature type="compositionally biased region" description="Basic and acidic residues" evidence="1">
    <location>
        <begin position="188"/>
        <end position="197"/>
    </location>
</feature>
<evidence type="ECO:0000313" key="2">
    <source>
        <dbReference type="Ensembl" id="ENSCANP00000012351.1"/>
    </source>
</evidence>
<dbReference type="InterPro" id="IPR031248">
    <property type="entry name" value="RNF213"/>
</dbReference>
<dbReference type="Ensembl" id="ENSCANT00000035257.1">
    <property type="protein sequence ID" value="ENSCANP00000012351.1"/>
    <property type="gene ID" value="ENSCANG00000029451.1"/>
</dbReference>
<evidence type="ECO:0000256" key="1">
    <source>
        <dbReference type="SAM" id="MobiDB-lite"/>
    </source>
</evidence>